<comment type="caution">
    <text evidence="1">The sequence shown here is derived from an EMBL/GenBank/DDBJ whole genome shotgun (WGS) entry which is preliminary data.</text>
</comment>
<organism evidence="1 2">
    <name type="scientific">Dendryphion nanum</name>
    <dbReference type="NCBI Taxonomy" id="256645"/>
    <lineage>
        <taxon>Eukaryota</taxon>
        <taxon>Fungi</taxon>
        <taxon>Dikarya</taxon>
        <taxon>Ascomycota</taxon>
        <taxon>Pezizomycotina</taxon>
        <taxon>Dothideomycetes</taxon>
        <taxon>Pleosporomycetidae</taxon>
        <taxon>Pleosporales</taxon>
        <taxon>Torulaceae</taxon>
        <taxon>Dendryphion</taxon>
    </lineage>
</organism>
<sequence>MADTTVPSPKQSPLLLLPPELRLRIYSYLLLPSQTPSSTHSTSIANLLPSYHTYYSTDTNPDPYTLTICTIDPYAANKHGAGSKTWRKRSTFLVRTGPLTPLHPTSYRILLSPYTSHLRTTIPSLLPLCHQIHTEASHLLYSTYTFSFHANIEALVPFLSDLTPGARSALRKIQITKMALPYTREIQRAEWEGMCMYLAAKESGLALRRLDLSVIAGRPGEKGWDDIRPISKTEFEVLRRVQREWCGGGGAGGGVDLEWVEQLMAIRGLEDVRVKAVVEHCPQPRSEIMAFWVAFSKSVEGGFGEWVRGVMISLKLRS</sequence>
<reference evidence="1" key="1">
    <citation type="journal article" date="2021" name="Nat. Commun.">
        <title>Genetic determinants of endophytism in the Arabidopsis root mycobiome.</title>
        <authorList>
            <person name="Mesny F."/>
            <person name="Miyauchi S."/>
            <person name="Thiergart T."/>
            <person name="Pickel B."/>
            <person name="Atanasova L."/>
            <person name="Karlsson M."/>
            <person name="Huettel B."/>
            <person name="Barry K.W."/>
            <person name="Haridas S."/>
            <person name="Chen C."/>
            <person name="Bauer D."/>
            <person name="Andreopoulos W."/>
            <person name="Pangilinan J."/>
            <person name="LaButti K."/>
            <person name="Riley R."/>
            <person name="Lipzen A."/>
            <person name="Clum A."/>
            <person name="Drula E."/>
            <person name="Henrissat B."/>
            <person name="Kohler A."/>
            <person name="Grigoriev I.V."/>
            <person name="Martin F.M."/>
            <person name="Hacquard S."/>
        </authorList>
    </citation>
    <scope>NUCLEOTIDE SEQUENCE</scope>
    <source>
        <strain evidence="1">MPI-CAGE-CH-0243</strain>
    </source>
</reference>
<dbReference type="PANTHER" id="PTHR38790">
    <property type="entry name" value="2EXR DOMAIN-CONTAINING PROTEIN-RELATED"/>
    <property type="match status" value="1"/>
</dbReference>
<gene>
    <name evidence="1" type="ORF">B0J11DRAFT_501526</name>
</gene>
<dbReference type="Proteomes" id="UP000700596">
    <property type="component" value="Unassembled WGS sequence"/>
</dbReference>
<dbReference type="EMBL" id="JAGMWT010000001">
    <property type="protein sequence ID" value="KAH7139369.1"/>
    <property type="molecule type" value="Genomic_DNA"/>
</dbReference>
<proteinExistence type="predicted"/>
<keyword evidence="2" id="KW-1185">Reference proteome</keyword>
<dbReference type="AlphaFoldDB" id="A0A9P9J2X5"/>
<accession>A0A9P9J2X5</accession>
<evidence type="ECO:0000313" key="1">
    <source>
        <dbReference type="EMBL" id="KAH7139369.1"/>
    </source>
</evidence>
<dbReference type="OrthoDB" id="5420711at2759"/>
<protein>
    <submittedName>
        <fullName evidence="1">Uncharacterized protein</fullName>
    </submittedName>
</protein>
<dbReference type="PANTHER" id="PTHR38790:SF4">
    <property type="entry name" value="2EXR DOMAIN-CONTAINING PROTEIN"/>
    <property type="match status" value="1"/>
</dbReference>
<name>A0A9P9J2X5_9PLEO</name>
<evidence type="ECO:0000313" key="2">
    <source>
        <dbReference type="Proteomes" id="UP000700596"/>
    </source>
</evidence>